<evidence type="ECO:0000313" key="3">
    <source>
        <dbReference type="EMBL" id="MBF8186983.1"/>
    </source>
</evidence>
<dbReference type="PANTHER" id="PTHR10907:SF47">
    <property type="entry name" value="REGUCALCIN"/>
    <property type="match status" value="1"/>
</dbReference>
<evidence type="ECO:0000313" key="4">
    <source>
        <dbReference type="Proteomes" id="UP000605361"/>
    </source>
</evidence>
<name>A0A931F123_9ACTN</name>
<accession>A0A931F123</accession>
<comment type="caution">
    <text evidence="3">The sequence shown here is derived from an EMBL/GenBank/DDBJ whole genome shotgun (WGS) entry which is preliminary data.</text>
</comment>
<dbReference type="GO" id="GO:0005509">
    <property type="term" value="F:calcium ion binding"/>
    <property type="evidence" value="ECO:0007669"/>
    <property type="project" value="TreeGrafter"/>
</dbReference>
<reference evidence="3" key="1">
    <citation type="submission" date="2020-11" db="EMBL/GenBank/DDBJ databases">
        <title>Whole-genome analyses of Nonomuraea sp. K274.</title>
        <authorList>
            <person name="Veyisoglu A."/>
        </authorList>
    </citation>
    <scope>NUCLEOTIDE SEQUENCE</scope>
    <source>
        <strain evidence="3">K274</strain>
    </source>
</reference>
<dbReference type="GO" id="GO:0019853">
    <property type="term" value="P:L-ascorbic acid biosynthetic process"/>
    <property type="evidence" value="ECO:0007669"/>
    <property type="project" value="TreeGrafter"/>
</dbReference>
<dbReference type="PANTHER" id="PTHR10907">
    <property type="entry name" value="REGUCALCIN"/>
    <property type="match status" value="1"/>
</dbReference>
<protein>
    <submittedName>
        <fullName evidence="3">SMP-30/gluconolactonase/LRE family protein</fullName>
    </submittedName>
</protein>
<dbReference type="Gene3D" id="2.120.10.30">
    <property type="entry name" value="TolB, C-terminal domain"/>
    <property type="match status" value="1"/>
</dbReference>
<evidence type="ECO:0000256" key="1">
    <source>
        <dbReference type="ARBA" id="ARBA00008853"/>
    </source>
</evidence>
<dbReference type="AlphaFoldDB" id="A0A931F123"/>
<evidence type="ECO:0000259" key="2">
    <source>
        <dbReference type="Pfam" id="PF08450"/>
    </source>
</evidence>
<proteinExistence type="inferred from homology"/>
<dbReference type="GO" id="GO:0004341">
    <property type="term" value="F:gluconolactonase activity"/>
    <property type="evidence" value="ECO:0007669"/>
    <property type="project" value="TreeGrafter"/>
</dbReference>
<comment type="similarity">
    <text evidence="1">Belongs to the SMP-30/CGR1 family.</text>
</comment>
<dbReference type="EMBL" id="JADOGI010000036">
    <property type="protein sequence ID" value="MBF8186983.1"/>
    <property type="molecule type" value="Genomic_DNA"/>
</dbReference>
<dbReference type="Proteomes" id="UP000605361">
    <property type="component" value="Unassembled WGS sequence"/>
</dbReference>
<dbReference type="SUPFAM" id="SSF63829">
    <property type="entry name" value="Calcium-dependent phosphotriesterase"/>
    <property type="match status" value="1"/>
</dbReference>
<gene>
    <name evidence="3" type="ORF">ITP53_14810</name>
</gene>
<dbReference type="RefSeq" id="WP_195895944.1">
    <property type="nucleotide sequence ID" value="NZ_JADOGI010000036.1"/>
</dbReference>
<organism evidence="3 4">
    <name type="scientific">Nonomuraea cypriaca</name>
    <dbReference type="NCBI Taxonomy" id="1187855"/>
    <lineage>
        <taxon>Bacteria</taxon>
        <taxon>Bacillati</taxon>
        <taxon>Actinomycetota</taxon>
        <taxon>Actinomycetes</taxon>
        <taxon>Streptosporangiales</taxon>
        <taxon>Streptosporangiaceae</taxon>
        <taxon>Nonomuraea</taxon>
    </lineage>
</organism>
<sequence length="140" mass="14642">MSWFGPCSTLGECPRWDAATSTLTWVETRLFAEIPPPGRPDGMAVDTEGNVWSAIAGGGHVACFSPAGTELHREPIPVPTPTSCCFAGPDRDRLIVTTSRKRMSPTALAAHPGSGHTWDAGRVGATGTPQLPFAGTLSSP</sequence>
<keyword evidence="4" id="KW-1185">Reference proteome</keyword>
<dbReference type="InterPro" id="IPR011042">
    <property type="entry name" value="6-blade_b-propeller_TolB-like"/>
</dbReference>
<dbReference type="Pfam" id="PF08450">
    <property type="entry name" value="SGL"/>
    <property type="match status" value="1"/>
</dbReference>
<feature type="domain" description="SMP-30/Gluconolactonase/LRE-like region" evidence="2">
    <location>
        <begin position="29"/>
        <end position="99"/>
    </location>
</feature>
<dbReference type="InterPro" id="IPR013658">
    <property type="entry name" value="SGL"/>
</dbReference>